<evidence type="ECO:0000313" key="2">
    <source>
        <dbReference type="Proteomes" id="UP000188268"/>
    </source>
</evidence>
<dbReference type="AlphaFoldDB" id="A0A1R3GKY9"/>
<keyword evidence="2" id="KW-1185">Reference proteome</keyword>
<comment type="caution">
    <text evidence="1">The sequence shown here is derived from an EMBL/GenBank/DDBJ whole genome shotgun (WGS) entry which is preliminary data.</text>
</comment>
<proteinExistence type="predicted"/>
<dbReference type="Gramene" id="OMO58764">
    <property type="protein sequence ID" value="OMO58764"/>
    <property type="gene ID" value="CCACVL1_25368"/>
</dbReference>
<name>A0A1R3GKY9_COCAP</name>
<protein>
    <submittedName>
        <fullName evidence="1">Uncharacterized protein</fullName>
    </submittedName>
</protein>
<dbReference type="EMBL" id="AWWV01014148">
    <property type="protein sequence ID" value="OMO58764.1"/>
    <property type="molecule type" value="Genomic_DNA"/>
</dbReference>
<reference evidence="1 2" key="1">
    <citation type="submission" date="2013-09" db="EMBL/GenBank/DDBJ databases">
        <title>Corchorus capsularis genome sequencing.</title>
        <authorList>
            <person name="Alam M."/>
            <person name="Haque M.S."/>
            <person name="Islam M.S."/>
            <person name="Emdad E.M."/>
            <person name="Islam M.M."/>
            <person name="Ahmed B."/>
            <person name="Halim A."/>
            <person name="Hossen Q.M.M."/>
            <person name="Hossain M.Z."/>
            <person name="Ahmed R."/>
            <person name="Khan M.M."/>
            <person name="Islam R."/>
            <person name="Rashid M.M."/>
            <person name="Khan S.A."/>
            <person name="Rahman M.S."/>
            <person name="Alam M."/>
        </authorList>
    </citation>
    <scope>NUCLEOTIDE SEQUENCE [LARGE SCALE GENOMIC DNA]</scope>
    <source>
        <strain evidence="2">cv. CVL-1</strain>
        <tissue evidence="1">Whole seedling</tissue>
    </source>
</reference>
<accession>A0A1R3GKY9</accession>
<evidence type="ECO:0000313" key="1">
    <source>
        <dbReference type="EMBL" id="OMO58764.1"/>
    </source>
</evidence>
<dbReference type="Proteomes" id="UP000188268">
    <property type="component" value="Unassembled WGS sequence"/>
</dbReference>
<gene>
    <name evidence="1" type="ORF">CCACVL1_25368</name>
</gene>
<sequence>MAPTAISSDRLRSVAELGAAAGIDAK</sequence>
<organism evidence="1 2">
    <name type="scientific">Corchorus capsularis</name>
    <name type="common">Jute</name>
    <dbReference type="NCBI Taxonomy" id="210143"/>
    <lineage>
        <taxon>Eukaryota</taxon>
        <taxon>Viridiplantae</taxon>
        <taxon>Streptophyta</taxon>
        <taxon>Embryophyta</taxon>
        <taxon>Tracheophyta</taxon>
        <taxon>Spermatophyta</taxon>
        <taxon>Magnoliopsida</taxon>
        <taxon>eudicotyledons</taxon>
        <taxon>Gunneridae</taxon>
        <taxon>Pentapetalae</taxon>
        <taxon>rosids</taxon>
        <taxon>malvids</taxon>
        <taxon>Malvales</taxon>
        <taxon>Malvaceae</taxon>
        <taxon>Grewioideae</taxon>
        <taxon>Apeibeae</taxon>
        <taxon>Corchorus</taxon>
    </lineage>
</organism>